<dbReference type="EMBL" id="DS999641">
    <property type="protein sequence ID" value="EFE68637.2"/>
    <property type="molecule type" value="Genomic_DNA"/>
</dbReference>
<reference evidence="3" key="1">
    <citation type="submission" date="2008-12" db="EMBL/GenBank/DDBJ databases">
        <title>Annotation of Streptomyces ghanaensis ATCC 14672.</title>
        <authorList>
            <consortium name="The Broad Institute Genome Sequencing Platform"/>
            <consortium name="Broad Institute Microbial Sequencing Center"/>
            <person name="Fischbach M."/>
            <person name="Ward D."/>
            <person name="Young S."/>
            <person name="Kodira C.D."/>
            <person name="Zeng Q."/>
            <person name="Koehrsen M."/>
            <person name="Godfrey P."/>
            <person name="Alvarado L."/>
            <person name="Berlin A.M."/>
            <person name="Borenstein D."/>
            <person name="Chen Z."/>
            <person name="Engels R."/>
            <person name="Freedman E."/>
            <person name="Gellesch M."/>
            <person name="Goldberg J."/>
            <person name="Griggs A."/>
            <person name="Gujja S."/>
            <person name="Heiman D.I."/>
            <person name="Hepburn T.A."/>
            <person name="Howarth C."/>
            <person name="Jen D."/>
            <person name="Larson L."/>
            <person name="Lewis B."/>
            <person name="Mehta T."/>
            <person name="Park D."/>
            <person name="Pearson M."/>
            <person name="Roberts A."/>
            <person name="Saif S."/>
            <person name="Shea T.D."/>
            <person name="Shenoy N."/>
            <person name="Sisk P."/>
            <person name="Stolte C."/>
            <person name="Sykes S.N."/>
            <person name="Walk T."/>
            <person name="White J."/>
            <person name="Yandava C."/>
            <person name="Straight P."/>
            <person name="Clardy J."/>
            <person name="Hung D."/>
            <person name="Kolter R."/>
            <person name="Mekalanos J."/>
            <person name="Walker S."/>
            <person name="Walsh C.T."/>
            <person name="Wieland B.L.C."/>
            <person name="Ilzarbe M."/>
            <person name="Galagan J."/>
            <person name="Nusbaum C."/>
            <person name="Birren B."/>
        </authorList>
    </citation>
    <scope>NUCLEOTIDE SEQUENCE [LARGE SCALE GENOMIC DNA]</scope>
    <source>
        <strain evidence="3">ATCC 14672 / DSM 40746 / JCM 4963 / KCTC 9882 / NRRL B-12104 / FH 1290</strain>
    </source>
</reference>
<name>D5ZTC4_STRV1</name>
<dbReference type="AlphaFoldDB" id="D5ZTC4"/>
<organism evidence="2 3">
    <name type="scientific">Streptomyces viridosporus (strain ATCC 14672 / DSM 40746 / JCM 4963 / KCTC 9882 / NRRL B-12104 / FH 1290)</name>
    <name type="common">Streptomyces ghanaensis</name>
    <dbReference type="NCBI Taxonomy" id="566461"/>
    <lineage>
        <taxon>Bacteria</taxon>
        <taxon>Bacillati</taxon>
        <taxon>Actinomycetota</taxon>
        <taxon>Actinomycetes</taxon>
        <taxon>Kitasatosporales</taxon>
        <taxon>Streptomycetaceae</taxon>
        <taxon>Streptomyces</taxon>
    </lineage>
</organism>
<gene>
    <name evidence="2" type="ORF">SSFG_03881</name>
</gene>
<evidence type="ECO:0000256" key="1">
    <source>
        <dbReference type="SAM" id="MobiDB-lite"/>
    </source>
</evidence>
<evidence type="ECO:0000313" key="3">
    <source>
        <dbReference type="Proteomes" id="UP000003824"/>
    </source>
</evidence>
<proteinExistence type="predicted"/>
<sequence length="141" mass="14856">MSLLLPFTDTFSWATTERYNCDPSKGSCLKVVYEKGPSGDNIDLVGCQLHRVGESSEVPPPFRSTSPHPSARKPEGGNTVPVLALVSAVLVITLEQFVQWKYGVAGIIGLLLLTIGIKAKSPGVSSAGAVLLALLVARPAL</sequence>
<dbReference type="eggNOG" id="ENOG50303MZ">
    <property type="taxonomic scope" value="Bacteria"/>
</dbReference>
<accession>D5ZTC4</accession>
<feature type="region of interest" description="Disordered" evidence="1">
    <location>
        <begin position="54"/>
        <end position="75"/>
    </location>
</feature>
<dbReference type="Proteomes" id="UP000003824">
    <property type="component" value="Unassembled WGS sequence"/>
</dbReference>
<evidence type="ECO:0000313" key="2">
    <source>
        <dbReference type="EMBL" id="EFE68637.2"/>
    </source>
</evidence>
<protein>
    <submittedName>
        <fullName evidence="2">Predicted protein</fullName>
    </submittedName>
</protein>